<protein>
    <submittedName>
        <fullName evidence="1">DDE Tnp 4 domain containing protein</fullName>
    </submittedName>
</protein>
<evidence type="ECO:0000313" key="1">
    <source>
        <dbReference type="EMBL" id="RZC33492.1"/>
    </source>
</evidence>
<dbReference type="Proteomes" id="UP000292052">
    <property type="component" value="Unassembled WGS sequence"/>
</dbReference>
<gene>
    <name evidence="1" type="ORF">BDFB_012011</name>
</gene>
<sequence>MCKRSHYIGLDDSRVFRNTAIYRRFEQGFCPFPEAITLEDSAYPIRGWLMPPLHRNPNNEDE</sequence>
<name>A0A482VKW1_ASBVE</name>
<keyword evidence="2" id="KW-1185">Reference proteome</keyword>
<accession>A0A482VKW1</accession>
<organism evidence="1 2">
    <name type="scientific">Asbolus verrucosus</name>
    <name type="common">Desert ironclad beetle</name>
    <dbReference type="NCBI Taxonomy" id="1661398"/>
    <lineage>
        <taxon>Eukaryota</taxon>
        <taxon>Metazoa</taxon>
        <taxon>Ecdysozoa</taxon>
        <taxon>Arthropoda</taxon>
        <taxon>Hexapoda</taxon>
        <taxon>Insecta</taxon>
        <taxon>Pterygota</taxon>
        <taxon>Neoptera</taxon>
        <taxon>Endopterygota</taxon>
        <taxon>Coleoptera</taxon>
        <taxon>Polyphaga</taxon>
        <taxon>Cucujiformia</taxon>
        <taxon>Tenebrionidae</taxon>
        <taxon>Pimeliinae</taxon>
        <taxon>Asbolus</taxon>
    </lineage>
</organism>
<dbReference type="AlphaFoldDB" id="A0A482VKW1"/>
<dbReference type="STRING" id="1661398.A0A482VKW1"/>
<dbReference type="EMBL" id="QDEB01088280">
    <property type="protein sequence ID" value="RZC33492.1"/>
    <property type="molecule type" value="Genomic_DNA"/>
</dbReference>
<dbReference type="OrthoDB" id="6764890at2759"/>
<reference evidence="1 2" key="1">
    <citation type="submission" date="2017-03" db="EMBL/GenBank/DDBJ databases">
        <title>Genome of the blue death feigning beetle - Asbolus verrucosus.</title>
        <authorList>
            <person name="Rider S.D."/>
        </authorList>
    </citation>
    <scope>NUCLEOTIDE SEQUENCE [LARGE SCALE GENOMIC DNA]</scope>
    <source>
        <strain evidence="1">Butters</strain>
        <tissue evidence="1">Head and leg muscle</tissue>
    </source>
</reference>
<comment type="caution">
    <text evidence="1">The sequence shown here is derived from an EMBL/GenBank/DDBJ whole genome shotgun (WGS) entry which is preliminary data.</text>
</comment>
<evidence type="ECO:0000313" key="2">
    <source>
        <dbReference type="Proteomes" id="UP000292052"/>
    </source>
</evidence>
<proteinExistence type="predicted"/>